<sequence length="58" mass="6607">MFRITSGFEQAENAKILSQFWLDHETLYQDAKVRGGEPARCCVEEGQRALPQQVYCAS</sequence>
<dbReference type="Proteomes" id="UP000018217">
    <property type="component" value="Unassembled WGS sequence"/>
</dbReference>
<comment type="caution">
    <text evidence="1">The sequence shown here is derived from an EMBL/GenBank/DDBJ whole genome shotgun (WGS) entry which is preliminary data.</text>
</comment>
<reference evidence="1 2" key="1">
    <citation type="journal article" date="2013" name="Syst. Appl. Microbiol.">
        <title>Phylogenetic position and virulence apparatus of the pear flower necrosis pathogen Erwinia piriflorinigrans CFBP 5888T as assessed by comparative genomics.</title>
        <authorList>
            <person name="Smits T.H."/>
            <person name="Rezzonico F."/>
            <person name="Lopez M.M."/>
            <person name="Blom J."/>
            <person name="Goesmann A."/>
            <person name="Frey J.E."/>
            <person name="Duffy B."/>
        </authorList>
    </citation>
    <scope>NUCLEOTIDE SEQUENCE [LARGE SCALE GENOMIC DNA]</scope>
    <source>
        <strain evidence="2">CFBP5888</strain>
    </source>
</reference>
<proteinExistence type="predicted"/>
<evidence type="ECO:0000313" key="2">
    <source>
        <dbReference type="Proteomes" id="UP000018217"/>
    </source>
</evidence>
<name>V5Z9G9_9GAMM</name>
<gene>
    <name evidence="1" type="ORF">EPIR_2630</name>
</gene>
<accession>V5Z9G9</accession>
<keyword evidence="2" id="KW-1185">Reference proteome</keyword>
<evidence type="ECO:0000313" key="1">
    <source>
        <dbReference type="EMBL" id="CCG87993.1"/>
    </source>
</evidence>
<dbReference type="AlphaFoldDB" id="V5Z9G9"/>
<organism evidence="1 2">
    <name type="scientific">Erwinia piriflorinigrans CFBP 5888</name>
    <dbReference type="NCBI Taxonomy" id="1161919"/>
    <lineage>
        <taxon>Bacteria</taxon>
        <taxon>Pseudomonadati</taxon>
        <taxon>Pseudomonadota</taxon>
        <taxon>Gammaproteobacteria</taxon>
        <taxon>Enterobacterales</taxon>
        <taxon>Erwiniaceae</taxon>
        <taxon>Erwinia</taxon>
    </lineage>
</organism>
<protein>
    <submittedName>
        <fullName evidence="1">Uncharacterized protein</fullName>
    </submittedName>
</protein>
<dbReference type="EMBL" id="CAHS01000016">
    <property type="protein sequence ID" value="CCG87993.1"/>
    <property type="molecule type" value="Genomic_DNA"/>
</dbReference>